<evidence type="ECO:0000313" key="1">
    <source>
        <dbReference type="EMBL" id="KWX01832.1"/>
    </source>
</evidence>
<name>A0A132MWU5_9ACTN</name>
<proteinExistence type="predicted"/>
<keyword evidence="2" id="KW-1185">Reference proteome</keyword>
<accession>A0A132MWU5</accession>
<sequence length="134" mass="14433">MLLAHEKDVDRLYRFHLHLAAAAGELRTWGSLSSGSRLLDPAAGDEDFLSATHAHLTEGSVRKVSVSMPEGLTEAVRKRVGPGGFSRYVTEAVARQFELDLLADLLAALEAEHGAVPEDLLAEAEAAWPDESEA</sequence>
<dbReference type="EMBL" id="LAXD01000001">
    <property type="protein sequence ID" value="KWX01832.1"/>
    <property type="molecule type" value="Genomic_DNA"/>
</dbReference>
<dbReference type="AlphaFoldDB" id="A0A132MWU5"/>
<dbReference type="PATRIC" id="fig|1469144.10.peg.3096"/>
<protein>
    <submittedName>
        <fullName evidence="1">Uncharacterized protein</fullName>
    </submittedName>
</protein>
<gene>
    <name evidence="1" type="ORF">LI90_2864</name>
</gene>
<organism evidence="1 2">
    <name type="scientific">Carbonactinospora thermoautotrophica</name>
    <dbReference type="NCBI Taxonomy" id="1469144"/>
    <lineage>
        <taxon>Bacteria</taxon>
        <taxon>Bacillati</taxon>
        <taxon>Actinomycetota</taxon>
        <taxon>Actinomycetes</taxon>
        <taxon>Kitasatosporales</taxon>
        <taxon>Carbonactinosporaceae</taxon>
        <taxon>Carbonactinospora</taxon>
    </lineage>
</organism>
<reference evidence="2" key="1">
    <citation type="submission" date="2015-04" db="EMBL/GenBank/DDBJ databases">
        <title>Physiological reanalysis, assessment of diazotrophy, and genome sequences of multiple isolates of Streptomyces thermoautotrophicus.</title>
        <authorList>
            <person name="MacKellar D.C."/>
            <person name="Lieber L."/>
            <person name="Norman J."/>
            <person name="Bolger A."/>
            <person name="Tobin C."/>
            <person name="Murray J.W."/>
            <person name="Chang R."/>
            <person name="Ford T."/>
            <person name="Nguyen P.Q."/>
            <person name="Woodward J."/>
            <person name="Permingeat H."/>
            <person name="Joshi N.S."/>
            <person name="Silver P.A."/>
            <person name="Usadel B."/>
            <person name="Rutherford A.W."/>
            <person name="Friesen M."/>
            <person name="Prell J."/>
        </authorList>
    </citation>
    <scope>NUCLEOTIDE SEQUENCE [LARGE SCALE GENOMIC DNA]</scope>
    <source>
        <strain evidence="2">H1</strain>
    </source>
</reference>
<comment type="caution">
    <text evidence="1">The sequence shown here is derived from an EMBL/GenBank/DDBJ whole genome shotgun (WGS) entry which is preliminary data.</text>
</comment>
<dbReference type="Proteomes" id="UP000070188">
    <property type="component" value="Unassembled WGS sequence"/>
</dbReference>
<dbReference type="RefSeq" id="WP_206743803.1">
    <property type="nucleotide sequence ID" value="NZ_LAXD01000001.1"/>
</dbReference>
<evidence type="ECO:0000313" key="2">
    <source>
        <dbReference type="Proteomes" id="UP000070188"/>
    </source>
</evidence>